<dbReference type="SMART" id="SM00182">
    <property type="entry name" value="CULLIN"/>
    <property type="match status" value="1"/>
</dbReference>
<dbReference type="Pfam" id="PF26557">
    <property type="entry name" value="Cullin_AB"/>
    <property type="match status" value="1"/>
</dbReference>
<evidence type="ECO:0000256" key="1">
    <source>
        <dbReference type="ARBA" id="ARBA00006019"/>
    </source>
</evidence>
<sequence>MGTVKKGKFKIEPFKHAVKMDPNYGEKTWKILEDAIQEINNHNASGLSFEELYRNAYNMVINKFGDRLYSGLVDTITRHLESIAQRVEATQGDGFLRELKLRWTNHNKSMQMIRDILMYMDRIYVKHQHKACVQDLGLELWRDCVLRQPSIKPRLLATLLGLVRRERGGEVIDRSLMRASTLMLVDLGLPVYVEEFERPFLQATKEFYMVEAQEWMTTCDCPEFLRRAERRLGEETDRVHAYLDSSTEAKVTRVVESTLIGQQKRALAEMEHSGLIPLIQQDKLEDLGRMYSLYRRVEGGAELMRQMMGDHLRETGKQLVLDPERTKDPVEFTERLLAEKDKYDKIVRGACCGDRAFQNAVNSSFEAFLNLCPRAPEYLSLFMDDRLKRGLKGASEDDVDSTLDAAMVLFRFLQEKDLFEKYYKQHLAKRLLSGRTVSDDAERSVLIRLKTECGYQFTSKLESMFTDIKTSTDTMRAYKAKRPPSAPPSEASTSGAGSSEVDLSVQVLTTGSWPTPNAQKCTLPRELEAVCDDFRHFYLRTHSGRKLAWQTNMGHADLKAEFGDRKHELNVSTYQMCILLLFNNADQLAYRDIAAMTNIPHADLQRSLQSLALVKGRNVLRKEPMGKEVEETDVFHFNEAFTSKFYKVKIGTVSAQKESEPEKQETRLKVEEDRKPQIEAAIVRIMKARRTLDHNSVIAEVTRQLAPRFLPAPALIKKRIESLIEREFLERDLHDRKLYRYLA</sequence>
<dbReference type="FunFam" id="1.20.1310.10:FF:000002">
    <property type="entry name" value="cullin-3 isoform X1"/>
    <property type="match status" value="1"/>
</dbReference>
<evidence type="ECO:0000256" key="6">
    <source>
        <dbReference type="SAM" id="MobiDB-lite"/>
    </source>
</evidence>
<dbReference type="InterPro" id="IPR036390">
    <property type="entry name" value="WH_DNA-bd_sf"/>
</dbReference>
<comment type="caution">
    <text evidence="8">The sequence shown here is derived from an EMBL/GenBank/DDBJ whole genome shotgun (WGS) entry which is preliminary data.</text>
</comment>
<reference evidence="8 9" key="1">
    <citation type="journal article" date="2024" name="Nat. Commun.">
        <title>Phylogenomics reveals the evolutionary origins of lichenization in chlorophyte algae.</title>
        <authorList>
            <person name="Puginier C."/>
            <person name="Libourel C."/>
            <person name="Otte J."/>
            <person name="Skaloud P."/>
            <person name="Haon M."/>
            <person name="Grisel S."/>
            <person name="Petersen M."/>
            <person name="Berrin J.G."/>
            <person name="Delaux P.M."/>
            <person name="Dal Grande F."/>
            <person name="Keller J."/>
        </authorList>
    </citation>
    <scope>NUCLEOTIDE SEQUENCE [LARGE SCALE GENOMIC DNA]</scope>
    <source>
        <strain evidence="8 9">SAG 2036</strain>
    </source>
</reference>
<comment type="similarity">
    <text evidence="1 4 5">Belongs to the cullin family.</text>
</comment>
<dbReference type="PANTHER" id="PTHR11932">
    <property type="entry name" value="CULLIN"/>
    <property type="match status" value="1"/>
</dbReference>
<dbReference type="SMART" id="SM00884">
    <property type="entry name" value="Cullin_Nedd8"/>
    <property type="match status" value="1"/>
</dbReference>
<keyword evidence="2" id="KW-1017">Isopeptide bond</keyword>
<feature type="domain" description="Cullin family profile" evidence="7">
    <location>
        <begin position="374"/>
        <end position="612"/>
    </location>
</feature>
<dbReference type="InterPro" id="IPR016158">
    <property type="entry name" value="Cullin_homology"/>
</dbReference>
<evidence type="ECO:0000256" key="5">
    <source>
        <dbReference type="RuleBase" id="RU003829"/>
    </source>
</evidence>
<organism evidence="8 9">
    <name type="scientific">Symbiochloris irregularis</name>
    <dbReference type="NCBI Taxonomy" id="706552"/>
    <lineage>
        <taxon>Eukaryota</taxon>
        <taxon>Viridiplantae</taxon>
        <taxon>Chlorophyta</taxon>
        <taxon>core chlorophytes</taxon>
        <taxon>Trebouxiophyceae</taxon>
        <taxon>Trebouxiales</taxon>
        <taxon>Trebouxiaceae</taxon>
        <taxon>Symbiochloris</taxon>
    </lineage>
</organism>
<dbReference type="Proteomes" id="UP001465755">
    <property type="component" value="Unassembled WGS sequence"/>
</dbReference>
<dbReference type="SUPFAM" id="SSF74788">
    <property type="entry name" value="Cullin repeat-like"/>
    <property type="match status" value="1"/>
</dbReference>
<dbReference type="Gene3D" id="1.20.1310.10">
    <property type="entry name" value="Cullin Repeats"/>
    <property type="match status" value="4"/>
</dbReference>
<dbReference type="InterPro" id="IPR036388">
    <property type="entry name" value="WH-like_DNA-bd_sf"/>
</dbReference>
<protein>
    <recommendedName>
        <fullName evidence="7">Cullin family profile domain-containing protein</fullName>
    </recommendedName>
</protein>
<dbReference type="Pfam" id="PF10557">
    <property type="entry name" value="Cullin_Nedd8"/>
    <property type="match status" value="1"/>
</dbReference>
<dbReference type="InterPro" id="IPR059120">
    <property type="entry name" value="Cullin-like_AB"/>
</dbReference>
<dbReference type="Pfam" id="PF00888">
    <property type="entry name" value="Cullin"/>
    <property type="match status" value="1"/>
</dbReference>
<dbReference type="FunFam" id="1.20.1310.10:FF:000006">
    <property type="entry name" value="Cullin 3"/>
    <property type="match status" value="1"/>
</dbReference>
<dbReference type="AlphaFoldDB" id="A0AAW1P616"/>
<dbReference type="InterPro" id="IPR019559">
    <property type="entry name" value="Cullin_neddylation_domain"/>
</dbReference>
<evidence type="ECO:0000259" key="7">
    <source>
        <dbReference type="PROSITE" id="PS50069"/>
    </source>
</evidence>
<dbReference type="SUPFAM" id="SSF75632">
    <property type="entry name" value="Cullin homology domain"/>
    <property type="match status" value="1"/>
</dbReference>
<feature type="region of interest" description="Disordered" evidence="6">
    <location>
        <begin position="476"/>
        <end position="499"/>
    </location>
</feature>
<evidence type="ECO:0000256" key="2">
    <source>
        <dbReference type="ARBA" id="ARBA00022499"/>
    </source>
</evidence>
<dbReference type="Gene3D" id="1.10.10.10">
    <property type="entry name" value="Winged helix-like DNA-binding domain superfamily/Winged helix DNA-binding domain"/>
    <property type="match status" value="1"/>
</dbReference>
<dbReference type="GO" id="GO:0006511">
    <property type="term" value="P:ubiquitin-dependent protein catabolic process"/>
    <property type="evidence" value="ECO:0007669"/>
    <property type="project" value="InterPro"/>
</dbReference>
<dbReference type="InterPro" id="IPR036317">
    <property type="entry name" value="Cullin_homology_sf"/>
</dbReference>
<dbReference type="EMBL" id="JALJOQ010000050">
    <property type="protein sequence ID" value="KAK9804506.1"/>
    <property type="molecule type" value="Genomic_DNA"/>
</dbReference>
<accession>A0AAW1P616</accession>
<evidence type="ECO:0000313" key="9">
    <source>
        <dbReference type="Proteomes" id="UP001465755"/>
    </source>
</evidence>
<feature type="compositionally biased region" description="Low complexity" evidence="6">
    <location>
        <begin position="488"/>
        <end position="499"/>
    </location>
</feature>
<keyword evidence="9" id="KW-1185">Reference proteome</keyword>
<evidence type="ECO:0000256" key="4">
    <source>
        <dbReference type="PROSITE-ProRule" id="PRU00330"/>
    </source>
</evidence>
<gene>
    <name evidence="8" type="ORF">WJX73_000815</name>
</gene>
<keyword evidence="3" id="KW-0832">Ubl conjugation</keyword>
<evidence type="ECO:0000256" key="3">
    <source>
        <dbReference type="ARBA" id="ARBA00022843"/>
    </source>
</evidence>
<dbReference type="InterPro" id="IPR016159">
    <property type="entry name" value="Cullin_repeat-like_dom_sf"/>
</dbReference>
<dbReference type="Gene3D" id="3.30.230.130">
    <property type="entry name" value="Cullin, Chain C, Domain 2"/>
    <property type="match status" value="1"/>
</dbReference>
<name>A0AAW1P616_9CHLO</name>
<dbReference type="GO" id="GO:0031625">
    <property type="term" value="F:ubiquitin protein ligase binding"/>
    <property type="evidence" value="ECO:0007669"/>
    <property type="project" value="InterPro"/>
</dbReference>
<dbReference type="SUPFAM" id="SSF46785">
    <property type="entry name" value="Winged helix' DNA-binding domain"/>
    <property type="match status" value="1"/>
</dbReference>
<dbReference type="InterPro" id="IPR001373">
    <property type="entry name" value="Cullin_N"/>
</dbReference>
<dbReference type="PROSITE" id="PS50069">
    <property type="entry name" value="CULLIN_2"/>
    <property type="match status" value="1"/>
</dbReference>
<dbReference type="FunFam" id="1.10.10.10:FF:000183">
    <property type="entry name" value="Cullin 3"/>
    <property type="match status" value="1"/>
</dbReference>
<dbReference type="InterPro" id="IPR045093">
    <property type="entry name" value="Cullin"/>
</dbReference>
<proteinExistence type="inferred from homology"/>
<dbReference type="FunFam" id="1.20.1310.10:FF:000001">
    <property type="entry name" value="Cullin 3"/>
    <property type="match status" value="1"/>
</dbReference>
<evidence type="ECO:0000313" key="8">
    <source>
        <dbReference type="EMBL" id="KAK9804506.1"/>
    </source>
</evidence>